<dbReference type="Pfam" id="PF02811">
    <property type="entry name" value="PHP"/>
    <property type="match status" value="1"/>
</dbReference>
<feature type="domain" description="PHP" evidence="9">
    <location>
        <begin position="5"/>
        <end position="53"/>
    </location>
</feature>
<gene>
    <name evidence="10" type="ORF">B0T18DRAFT_392613</name>
</gene>
<evidence type="ECO:0000256" key="1">
    <source>
        <dbReference type="ARBA" id="ARBA00004970"/>
    </source>
</evidence>
<keyword evidence="6 8" id="KW-0368">Histidine biosynthesis</keyword>
<organism evidence="10 11">
    <name type="scientific">Schizothecium vesticola</name>
    <dbReference type="NCBI Taxonomy" id="314040"/>
    <lineage>
        <taxon>Eukaryota</taxon>
        <taxon>Fungi</taxon>
        <taxon>Dikarya</taxon>
        <taxon>Ascomycota</taxon>
        <taxon>Pezizomycotina</taxon>
        <taxon>Sordariomycetes</taxon>
        <taxon>Sordariomycetidae</taxon>
        <taxon>Sordariales</taxon>
        <taxon>Schizotheciaceae</taxon>
        <taxon>Schizothecium</taxon>
    </lineage>
</organism>
<dbReference type="Proteomes" id="UP001172155">
    <property type="component" value="Unassembled WGS sequence"/>
</dbReference>
<name>A0AA40K2W1_9PEZI</name>
<evidence type="ECO:0000313" key="10">
    <source>
        <dbReference type="EMBL" id="KAK0743923.1"/>
    </source>
</evidence>
<evidence type="ECO:0000256" key="8">
    <source>
        <dbReference type="RuleBase" id="RU366003"/>
    </source>
</evidence>
<keyword evidence="11" id="KW-1185">Reference proteome</keyword>
<comment type="catalytic activity">
    <reaction evidence="7 8">
        <text>L-histidinol phosphate + H2O = L-histidinol + phosphate</text>
        <dbReference type="Rhea" id="RHEA:14465"/>
        <dbReference type="ChEBI" id="CHEBI:15377"/>
        <dbReference type="ChEBI" id="CHEBI:43474"/>
        <dbReference type="ChEBI" id="CHEBI:57699"/>
        <dbReference type="ChEBI" id="CHEBI:57980"/>
        <dbReference type="EC" id="3.1.3.15"/>
    </reaction>
</comment>
<proteinExistence type="inferred from homology"/>
<evidence type="ECO:0000256" key="5">
    <source>
        <dbReference type="ARBA" id="ARBA00022801"/>
    </source>
</evidence>
<dbReference type="EC" id="3.1.3.15" evidence="3 8"/>
<dbReference type="PANTHER" id="PTHR21039">
    <property type="entry name" value="HISTIDINOL PHOSPHATASE-RELATED"/>
    <property type="match status" value="1"/>
</dbReference>
<evidence type="ECO:0000256" key="6">
    <source>
        <dbReference type="ARBA" id="ARBA00023102"/>
    </source>
</evidence>
<evidence type="ECO:0000259" key="9">
    <source>
        <dbReference type="Pfam" id="PF02811"/>
    </source>
</evidence>
<dbReference type="InterPro" id="IPR010140">
    <property type="entry name" value="Histidinol_P_phosphatase_HisJ"/>
</dbReference>
<comment type="similarity">
    <text evidence="2 8">Belongs to the PHP hydrolase family. HisK subfamily.</text>
</comment>
<dbReference type="AlphaFoldDB" id="A0AA40K2W1"/>
<comment type="caution">
    <text evidence="10">The sequence shown here is derived from an EMBL/GenBank/DDBJ whole genome shotgun (WGS) entry which is preliminary data.</text>
</comment>
<evidence type="ECO:0000256" key="7">
    <source>
        <dbReference type="ARBA" id="ARBA00049158"/>
    </source>
</evidence>
<dbReference type="EMBL" id="JAUKUD010000005">
    <property type="protein sequence ID" value="KAK0743923.1"/>
    <property type="molecule type" value="Genomic_DNA"/>
</dbReference>
<dbReference type="InterPro" id="IPR004013">
    <property type="entry name" value="PHP_dom"/>
</dbReference>
<dbReference type="Gene3D" id="3.20.20.140">
    <property type="entry name" value="Metal-dependent hydrolases"/>
    <property type="match status" value="1"/>
</dbReference>
<dbReference type="InterPro" id="IPR016195">
    <property type="entry name" value="Pol/histidinol_Pase-like"/>
</dbReference>
<evidence type="ECO:0000256" key="3">
    <source>
        <dbReference type="ARBA" id="ARBA00013085"/>
    </source>
</evidence>
<evidence type="ECO:0000256" key="2">
    <source>
        <dbReference type="ARBA" id="ARBA00009152"/>
    </source>
</evidence>
<keyword evidence="5 8" id="KW-0378">Hydrolase</keyword>
<dbReference type="GO" id="GO:0004401">
    <property type="term" value="F:histidinol-phosphatase activity"/>
    <property type="evidence" value="ECO:0007669"/>
    <property type="project" value="UniProtKB-UniRule"/>
</dbReference>
<keyword evidence="4 8" id="KW-0028">Amino-acid biosynthesis</keyword>
<dbReference type="SUPFAM" id="SSF89550">
    <property type="entry name" value="PHP domain-like"/>
    <property type="match status" value="2"/>
</dbReference>
<accession>A0AA40K2W1</accession>
<evidence type="ECO:0000256" key="4">
    <source>
        <dbReference type="ARBA" id="ARBA00022605"/>
    </source>
</evidence>
<dbReference type="PANTHER" id="PTHR21039:SF0">
    <property type="entry name" value="HISTIDINOL-PHOSPHATASE"/>
    <property type="match status" value="1"/>
</dbReference>
<evidence type="ECO:0000313" key="11">
    <source>
        <dbReference type="Proteomes" id="UP001172155"/>
    </source>
</evidence>
<comment type="pathway">
    <text evidence="1 8">Amino-acid biosynthesis; L-histidine biosynthesis; L-histidine from 5-phospho-alpha-D-ribose 1-diphosphate: step 8/9.</text>
</comment>
<protein>
    <recommendedName>
        <fullName evidence="3 8">Histidinol-phosphatase</fullName>
        <shortName evidence="8">HolPase</shortName>
        <ecNumber evidence="3 8">3.1.3.15</ecNumber>
    </recommendedName>
</protein>
<dbReference type="GO" id="GO:0000105">
    <property type="term" value="P:L-histidine biosynthetic process"/>
    <property type="evidence" value="ECO:0007669"/>
    <property type="project" value="UniProtKB-UniRule"/>
</dbReference>
<dbReference type="GO" id="GO:0005737">
    <property type="term" value="C:cytoplasm"/>
    <property type="evidence" value="ECO:0007669"/>
    <property type="project" value="TreeGrafter"/>
</dbReference>
<reference evidence="10" key="1">
    <citation type="submission" date="2023-06" db="EMBL/GenBank/DDBJ databases">
        <title>Genome-scale phylogeny and comparative genomics of the fungal order Sordariales.</title>
        <authorList>
            <consortium name="Lawrence Berkeley National Laboratory"/>
            <person name="Hensen N."/>
            <person name="Bonometti L."/>
            <person name="Westerberg I."/>
            <person name="Brannstrom I.O."/>
            <person name="Guillou S."/>
            <person name="Cros-Aarteil S."/>
            <person name="Calhoun S."/>
            <person name="Haridas S."/>
            <person name="Kuo A."/>
            <person name="Mondo S."/>
            <person name="Pangilinan J."/>
            <person name="Riley R."/>
            <person name="LaButti K."/>
            <person name="Andreopoulos B."/>
            <person name="Lipzen A."/>
            <person name="Chen C."/>
            <person name="Yanf M."/>
            <person name="Daum C."/>
            <person name="Ng V."/>
            <person name="Clum A."/>
            <person name="Steindorff A."/>
            <person name="Ohm R."/>
            <person name="Martin F."/>
            <person name="Silar P."/>
            <person name="Natvig D."/>
            <person name="Lalanne C."/>
            <person name="Gautier V."/>
            <person name="Ament-velasquez S.L."/>
            <person name="Kruys A."/>
            <person name="Hutchinson M.I."/>
            <person name="Powell A.J."/>
            <person name="Barry K."/>
            <person name="Miller A.N."/>
            <person name="Grigoriev I.V."/>
            <person name="Debuchy R."/>
            <person name="Gladieux P."/>
            <person name="Thoren M.H."/>
            <person name="Johannesson H."/>
        </authorList>
    </citation>
    <scope>NUCLEOTIDE SEQUENCE</scope>
    <source>
        <strain evidence="10">SMH3187-1</strain>
    </source>
</reference>
<sequence length="129" mass="14386">MAFTMHSHSGEFCPGHAADTLEAIILRAISLGFQTIGLTEHMPRTHANDLYPEEEWIRMGGKFTFSDDSHGVAQVGTNYLRGLDYLEGLGVTELWTFERVESTDGDEGKAPLREKAVTIAEFRVSLRLD</sequence>